<dbReference type="Pfam" id="PF08229">
    <property type="entry name" value="SHR3_chaperone"/>
    <property type="match status" value="1"/>
</dbReference>
<dbReference type="PANTHER" id="PTHR28228:SF1">
    <property type="entry name" value="SECRETORY COMPONENT PROTEIN SHR3"/>
    <property type="match status" value="1"/>
</dbReference>
<feature type="transmembrane region" description="Helical" evidence="2">
    <location>
        <begin position="21"/>
        <end position="43"/>
    </location>
</feature>
<dbReference type="EMBL" id="CP034208">
    <property type="protein sequence ID" value="QBZ62809.1"/>
    <property type="molecule type" value="Genomic_DNA"/>
</dbReference>
<feature type="region of interest" description="Disordered" evidence="1">
    <location>
        <begin position="194"/>
        <end position="216"/>
    </location>
</feature>
<dbReference type="PANTHER" id="PTHR28228">
    <property type="entry name" value="SECRETORY COMPONENT PROTEIN SHR3"/>
    <property type="match status" value="1"/>
</dbReference>
<organism evidence="3 4">
    <name type="scientific">Pyricularia oryzae</name>
    <name type="common">Rice blast fungus</name>
    <name type="synonym">Magnaporthe oryzae</name>
    <dbReference type="NCBI Taxonomy" id="318829"/>
    <lineage>
        <taxon>Eukaryota</taxon>
        <taxon>Fungi</taxon>
        <taxon>Dikarya</taxon>
        <taxon>Ascomycota</taxon>
        <taxon>Pezizomycotina</taxon>
        <taxon>Sordariomycetes</taxon>
        <taxon>Sordariomycetidae</taxon>
        <taxon>Magnaporthales</taxon>
        <taxon>Pyriculariaceae</taxon>
        <taxon>Pyricularia</taxon>
    </lineage>
</organism>
<dbReference type="OMA" id="ANMLFDG"/>
<dbReference type="AlphaFoldDB" id="A0A4P7NL85"/>
<feature type="transmembrane region" description="Helical" evidence="2">
    <location>
        <begin position="77"/>
        <end position="98"/>
    </location>
</feature>
<accession>A0A4P7NL85</accession>
<dbReference type="SMART" id="SM00786">
    <property type="entry name" value="SHR3_chaperone"/>
    <property type="match status" value="1"/>
</dbReference>
<feature type="transmembrane region" description="Helical" evidence="2">
    <location>
        <begin position="166"/>
        <end position="184"/>
    </location>
</feature>
<keyword evidence="2" id="KW-0812">Transmembrane</keyword>
<keyword evidence="2" id="KW-0472">Membrane</keyword>
<evidence type="ECO:0000313" key="4">
    <source>
        <dbReference type="Proteomes" id="UP000294847"/>
    </source>
</evidence>
<dbReference type="GO" id="GO:0006888">
    <property type="term" value="P:endoplasmic reticulum to Golgi vesicle-mediated transport"/>
    <property type="evidence" value="ECO:0007669"/>
    <property type="project" value="TreeGrafter"/>
</dbReference>
<dbReference type="InterPro" id="IPR013248">
    <property type="entry name" value="Psh3/Shr3"/>
</dbReference>
<dbReference type="PIRSF" id="PIRSF029187">
    <property type="entry name" value="Shr3_AAP_chap"/>
    <property type="match status" value="1"/>
</dbReference>
<name>A0A4P7NL85_PYROR</name>
<keyword evidence="2" id="KW-1133">Transmembrane helix</keyword>
<gene>
    <name evidence="3" type="ORF">PoMZ_11696</name>
</gene>
<dbReference type="GO" id="GO:0005789">
    <property type="term" value="C:endoplasmic reticulum membrane"/>
    <property type="evidence" value="ECO:0007669"/>
    <property type="project" value="TreeGrafter"/>
</dbReference>
<sequence>MDAKWIDWSKTTRSKDYRGSSSFATFMIIGPVCFFLGILFASFPYDFPLLWTSDPVPPSYYDQLATHLRFMHAAPPLISRVLNIVVFVGFCGFFAKLFRPSEANVLFDGSSLVLYVIGVGIYLANIVKGLRDVTADVWGADGKGTLNHEGPISGEVKLSREDSLKVLSASNTILALVLVGVLVLQAGEWYAERKEADDEEVREAGDKKTAASKKKQ</sequence>
<dbReference type="GO" id="GO:0051082">
    <property type="term" value="F:unfolded protein binding"/>
    <property type="evidence" value="ECO:0007669"/>
    <property type="project" value="TreeGrafter"/>
</dbReference>
<evidence type="ECO:0000256" key="1">
    <source>
        <dbReference type="SAM" id="MobiDB-lite"/>
    </source>
</evidence>
<protein>
    <submittedName>
        <fullName evidence="3">Uncharacterized protein</fullName>
    </submittedName>
</protein>
<feature type="compositionally biased region" description="Basic and acidic residues" evidence="1">
    <location>
        <begin position="194"/>
        <end position="209"/>
    </location>
</feature>
<evidence type="ECO:0000313" key="3">
    <source>
        <dbReference type="EMBL" id="QBZ62809.1"/>
    </source>
</evidence>
<feature type="transmembrane region" description="Helical" evidence="2">
    <location>
        <begin position="105"/>
        <end position="124"/>
    </location>
</feature>
<dbReference type="Proteomes" id="UP000294847">
    <property type="component" value="Chromosome 5"/>
</dbReference>
<dbReference type="VEuPathDB" id="FungiDB:M_BR32_EuGene_00022341"/>
<reference evidence="3 4" key="1">
    <citation type="journal article" date="2019" name="Mol. Biol. Evol.">
        <title>Blast fungal genomes show frequent chromosomal changes, gene gains and losses, and effector gene turnover.</title>
        <authorList>
            <person name="Gomez Luciano L.B."/>
            <person name="Jason Tsai I."/>
            <person name="Chuma I."/>
            <person name="Tosa Y."/>
            <person name="Chen Y.H."/>
            <person name="Li J.Y."/>
            <person name="Li M.Y."/>
            <person name="Jade Lu M.Y."/>
            <person name="Nakayashiki H."/>
            <person name="Li W.H."/>
        </authorList>
    </citation>
    <scope>NUCLEOTIDE SEQUENCE [LARGE SCALE GENOMIC DNA]</scope>
    <source>
        <strain evidence="3">MZ5-1-6</strain>
    </source>
</reference>
<evidence type="ECO:0000256" key="2">
    <source>
        <dbReference type="SAM" id="Phobius"/>
    </source>
</evidence>
<proteinExistence type="predicted"/>